<keyword evidence="3" id="KW-1185">Reference proteome</keyword>
<organism evidence="2 3">
    <name type="scientific">Aphis craccivora</name>
    <name type="common">Cowpea aphid</name>
    <dbReference type="NCBI Taxonomy" id="307492"/>
    <lineage>
        <taxon>Eukaryota</taxon>
        <taxon>Metazoa</taxon>
        <taxon>Ecdysozoa</taxon>
        <taxon>Arthropoda</taxon>
        <taxon>Hexapoda</taxon>
        <taxon>Insecta</taxon>
        <taxon>Pterygota</taxon>
        <taxon>Neoptera</taxon>
        <taxon>Paraneoptera</taxon>
        <taxon>Hemiptera</taxon>
        <taxon>Sternorrhyncha</taxon>
        <taxon>Aphidomorpha</taxon>
        <taxon>Aphidoidea</taxon>
        <taxon>Aphididae</taxon>
        <taxon>Aphidini</taxon>
        <taxon>Aphis</taxon>
        <taxon>Aphis</taxon>
    </lineage>
</organism>
<evidence type="ECO:0000313" key="3">
    <source>
        <dbReference type="Proteomes" id="UP000478052"/>
    </source>
</evidence>
<sequence length="45" mass="5223">NHKTSINRIIGIRYLVTTTYMVITAFQVETTYLVITAYQFATHTK</sequence>
<reference evidence="2 3" key="1">
    <citation type="submission" date="2019-08" db="EMBL/GenBank/DDBJ databases">
        <title>Whole genome of Aphis craccivora.</title>
        <authorList>
            <person name="Voronova N.V."/>
            <person name="Shulinski R.S."/>
            <person name="Bandarenka Y.V."/>
            <person name="Zhorov D.G."/>
            <person name="Warner D."/>
        </authorList>
    </citation>
    <scope>NUCLEOTIDE SEQUENCE [LARGE SCALE GENOMIC DNA]</scope>
    <source>
        <strain evidence="2">180601</strain>
        <tissue evidence="2">Whole Body</tissue>
    </source>
</reference>
<dbReference type="Proteomes" id="UP000478052">
    <property type="component" value="Unassembled WGS sequence"/>
</dbReference>
<keyword evidence="1" id="KW-0472">Membrane</keyword>
<evidence type="ECO:0000313" key="2">
    <source>
        <dbReference type="EMBL" id="KAF0763316.1"/>
    </source>
</evidence>
<accession>A0A6G0YYN2</accession>
<feature type="transmembrane region" description="Helical" evidence="1">
    <location>
        <begin position="12"/>
        <end position="35"/>
    </location>
</feature>
<comment type="caution">
    <text evidence="2">The sequence shown here is derived from an EMBL/GenBank/DDBJ whole genome shotgun (WGS) entry which is preliminary data.</text>
</comment>
<dbReference type="EMBL" id="VUJU01001913">
    <property type="protein sequence ID" value="KAF0763316.1"/>
    <property type="molecule type" value="Genomic_DNA"/>
</dbReference>
<dbReference type="AlphaFoldDB" id="A0A6G0YYN2"/>
<proteinExistence type="predicted"/>
<name>A0A6G0YYN2_APHCR</name>
<evidence type="ECO:0000256" key="1">
    <source>
        <dbReference type="SAM" id="Phobius"/>
    </source>
</evidence>
<feature type="non-terminal residue" evidence="2">
    <location>
        <position position="1"/>
    </location>
</feature>
<gene>
    <name evidence="2" type="ORF">FWK35_00006259</name>
</gene>
<keyword evidence="1" id="KW-1133">Transmembrane helix</keyword>
<protein>
    <submittedName>
        <fullName evidence="2">Uncharacterized protein</fullName>
    </submittedName>
</protein>
<keyword evidence="1" id="KW-0812">Transmembrane</keyword>